<dbReference type="PANTHER" id="PTHR44688:SF16">
    <property type="entry name" value="DNA-BINDING TRANSCRIPTIONAL ACTIVATOR DEVR_DOSR"/>
    <property type="match status" value="1"/>
</dbReference>
<dbReference type="PRINTS" id="PR00038">
    <property type="entry name" value="HTHLUXR"/>
</dbReference>
<feature type="domain" description="HTH luxR-type" evidence="7">
    <location>
        <begin position="155"/>
        <end position="220"/>
    </location>
</feature>
<dbReference type="AlphaFoldDB" id="A0A3M3EQ31"/>
<dbReference type="Gene3D" id="1.10.10.10">
    <property type="entry name" value="Winged helix-like DNA-binding domain superfamily/Winged helix DNA-binding domain"/>
    <property type="match status" value="1"/>
</dbReference>
<keyword evidence="3" id="KW-0805">Transcription regulation</keyword>
<dbReference type="InterPro" id="IPR011006">
    <property type="entry name" value="CheY-like_superfamily"/>
</dbReference>
<feature type="domain" description="Response regulatory" evidence="8">
    <location>
        <begin position="25"/>
        <end position="139"/>
    </location>
</feature>
<dbReference type="SMART" id="SM00421">
    <property type="entry name" value="HTH_LUXR"/>
    <property type="match status" value="1"/>
</dbReference>
<gene>
    <name evidence="9" type="ORF">ALQ77_00536</name>
</gene>
<sequence length="225" mass="25104">MHMIRFGNPMTPTHSSCQSVNDEPLVYIVDDDQPLREALGCLLRSIGLQVALFGSVTEFMQHPRPDLPSCLLLDVRLRGTSGLDFQQQLATTSINLPIVFMTGYGDIAMTVKAMKAGAVDFLSKPFREQDLIDAVSAALQQDRLRRESDRSRQELQDCYTTLTVRERQVMALAVSGLMNKQIAGEIGLSEITVKIHRGQAMRKMRARSFADLVRMAQALELHRAG</sequence>
<keyword evidence="10" id="KW-1185">Reference proteome</keyword>
<evidence type="ECO:0000256" key="6">
    <source>
        <dbReference type="PROSITE-ProRule" id="PRU00169"/>
    </source>
</evidence>
<evidence type="ECO:0000259" key="8">
    <source>
        <dbReference type="PROSITE" id="PS50110"/>
    </source>
</evidence>
<evidence type="ECO:0000259" key="7">
    <source>
        <dbReference type="PROSITE" id="PS50043"/>
    </source>
</evidence>
<dbReference type="InterPro" id="IPR001789">
    <property type="entry name" value="Sig_transdc_resp-reg_receiver"/>
</dbReference>
<dbReference type="Pfam" id="PF00072">
    <property type="entry name" value="Response_reg"/>
    <property type="match status" value="1"/>
</dbReference>
<keyword evidence="4" id="KW-0238">DNA-binding</keyword>
<dbReference type="SMART" id="SM00448">
    <property type="entry name" value="REC"/>
    <property type="match status" value="1"/>
</dbReference>
<evidence type="ECO:0000256" key="5">
    <source>
        <dbReference type="ARBA" id="ARBA00023163"/>
    </source>
</evidence>
<dbReference type="SUPFAM" id="SSF52172">
    <property type="entry name" value="CheY-like"/>
    <property type="match status" value="1"/>
</dbReference>
<evidence type="ECO:0000256" key="3">
    <source>
        <dbReference type="ARBA" id="ARBA00023015"/>
    </source>
</evidence>
<organism evidence="9 10">
    <name type="scientific">Pseudomonas corrugata</name>
    <dbReference type="NCBI Taxonomy" id="47879"/>
    <lineage>
        <taxon>Bacteria</taxon>
        <taxon>Pseudomonadati</taxon>
        <taxon>Pseudomonadota</taxon>
        <taxon>Gammaproteobacteria</taxon>
        <taxon>Pseudomonadales</taxon>
        <taxon>Pseudomonadaceae</taxon>
        <taxon>Pseudomonas</taxon>
    </lineage>
</organism>
<dbReference type="InterPro" id="IPR036388">
    <property type="entry name" value="WH-like_DNA-bd_sf"/>
</dbReference>
<evidence type="ECO:0000256" key="2">
    <source>
        <dbReference type="ARBA" id="ARBA00023012"/>
    </source>
</evidence>
<accession>A0A3M3EQ31</accession>
<keyword evidence="1 6" id="KW-0597">Phosphoprotein</keyword>
<dbReference type="Pfam" id="PF00196">
    <property type="entry name" value="GerE"/>
    <property type="match status" value="1"/>
</dbReference>
<evidence type="ECO:0000313" key="9">
    <source>
        <dbReference type="EMBL" id="RMM51718.1"/>
    </source>
</evidence>
<evidence type="ECO:0000256" key="4">
    <source>
        <dbReference type="ARBA" id="ARBA00023125"/>
    </source>
</evidence>
<dbReference type="GO" id="GO:0003677">
    <property type="term" value="F:DNA binding"/>
    <property type="evidence" value="ECO:0007669"/>
    <property type="project" value="UniProtKB-KW"/>
</dbReference>
<feature type="modified residue" description="4-aspartylphosphate" evidence="6">
    <location>
        <position position="74"/>
    </location>
</feature>
<protein>
    <recommendedName>
        <fullName evidence="11">Response regulatory domain-containing protein</fullName>
    </recommendedName>
</protein>
<dbReference type="STRING" id="47879.AXG94_03280"/>
<dbReference type="GO" id="GO:0006355">
    <property type="term" value="P:regulation of DNA-templated transcription"/>
    <property type="evidence" value="ECO:0007669"/>
    <property type="project" value="InterPro"/>
</dbReference>
<dbReference type="FunFam" id="3.40.50.2300:FF:000018">
    <property type="entry name" value="DNA-binding transcriptional regulator NtrC"/>
    <property type="match status" value="1"/>
</dbReference>
<comment type="caution">
    <text evidence="9">The sequence shown here is derived from an EMBL/GenBank/DDBJ whole genome shotgun (WGS) entry which is preliminary data.</text>
</comment>
<dbReference type="GO" id="GO:0000160">
    <property type="term" value="P:phosphorelay signal transduction system"/>
    <property type="evidence" value="ECO:0007669"/>
    <property type="project" value="UniProtKB-KW"/>
</dbReference>
<dbReference type="PROSITE" id="PS50043">
    <property type="entry name" value="HTH_LUXR_2"/>
    <property type="match status" value="1"/>
</dbReference>
<dbReference type="CDD" id="cd17537">
    <property type="entry name" value="REC_FixJ"/>
    <property type="match status" value="1"/>
</dbReference>
<proteinExistence type="predicted"/>
<evidence type="ECO:0000313" key="10">
    <source>
        <dbReference type="Proteomes" id="UP000270661"/>
    </source>
</evidence>
<keyword evidence="2" id="KW-0902">Two-component regulatory system</keyword>
<dbReference type="PANTHER" id="PTHR44688">
    <property type="entry name" value="DNA-BINDING TRANSCRIPTIONAL ACTIVATOR DEVR_DOSR"/>
    <property type="match status" value="1"/>
</dbReference>
<dbReference type="Gene3D" id="3.40.50.2300">
    <property type="match status" value="1"/>
</dbReference>
<dbReference type="CDD" id="cd06170">
    <property type="entry name" value="LuxR_C_like"/>
    <property type="match status" value="1"/>
</dbReference>
<dbReference type="PROSITE" id="PS50110">
    <property type="entry name" value="RESPONSE_REGULATORY"/>
    <property type="match status" value="1"/>
</dbReference>
<evidence type="ECO:0000256" key="1">
    <source>
        <dbReference type="ARBA" id="ARBA00022553"/>
    </source>
</evidence>
<dbReference type="EMBL" id="RBOJ01000055">
    <property type="protein sequence ID" value="RMM51718.1"/>
    <property type="molecule type" value="Genomic_DNA"/>
</dbReference>
<reference evidence="9 10" key="1">
    <citation type="submission" date="2018-08" db="EMBL/GenBank/DDBJ databases">
        <title>Recombination of ecologically and evolutionarily significant loci maintains genetic cohesion in the Pseudomonas syringae species complex.</title>
        <authorList>
            <person name="Dillon M."/>
            <person name="Thakur S."/>
            <person name="Almeida R.N.D."/>
            <person name="Weir B.S."/>
            <person name="Guttman D.S."/>
        </authorList>
    </citation>
    <scope>NUCLEOTIDE SEQUENCE [LARGE SCALE GENOMIC DNA]</scope>
    <source>
        <strain evidence="9 10">NCPPB2445</strain>
    </source>
</reference>
<dbReference type="InterPro" id="IPR000792">
    <property type="entry name" value="Tscrpt_reg_LuxR_C"/>
</dbReference>
<dbReference type="Proteomes" id="UP000270661">
    <property type="component" value="Unassembled WGS sequence"/>
</dbReference>
<evidence type="ECO:0008006" key="11">
    <source>
        <dbReference type="Google" id="ProtNLM"/>
    </source>
</evidence>
<name>A0A3M3EQ31_9PSED</name>
<keyword evidence="5" id="KW-0804">Transcription</keyword>